<dbReference type="InterPro" id="IPR051933">
    <property type="entry name" value="Resuscitation_pf_RpfB"/>
</dbReference>
<accession>A0A5A7SF79</accession>
<reference evidence="5 6" key="1">
    <citation type="submission" date="2019-07" db="EMBL/GenBank/DDBJ databases">
        <title>Rhodococcus cavernicolus sp. nov., isolated from a cave.</title>
        <authorList>
            <person name="Lee S.D."/>
        </authorList>
    </citation>
    <scope>NUCLEOTIDE SEQUENCE [LARGE SCALE GENOMIC DNA]</scope>
    <source>
        <strain evidence="5 6">C1-24</strain>
    </source>
</reference>
<protein>
    <submittedName>
        <fullName evidence="5">DUF348 domain-containing protein</fullName>
    </submittedName>
</protein>
<dbReference type="InterPro" id="IPR010618">
    <property type="entry name" value="RPF"/>
</dbReference>
<dbReference type="PANTHER" id="PTHR39160:SF4">
    <property type="entry name" value="RESUSCITATION-PROMOTING FACTOR RPFB"/>
    <property type="match status" value="1"/>
</dbReference>
<evidence type="ECO:0000256" key="1">
    <source>
        <dbReference type="ARBA" id="ARBA00010830"/>
    </source>
</evidence>
<name>A0A5A7SF79_9NOCA</name>
<comment type="similarity">
    <text evidence="1">Belongs to the transglycosylase family. Rpf subfamily.</text>
</comment>
<proteinExistence type="inferred from homology"/>
<dbReference type="InterPro" id="IPR011098">
    <property type="entry name" value="G5_dom"/>
</dbReference>
<keyword evidence="2" id="KW-0732">Signal</keyword>
<dbReference type="Pfam" id="PF03990">
    <property type="entry name" value="DUF348"/>
    <property type="match status" value="3"/>
</dbReference>
<evidence type="ECO:0000313" key="6">
    <source>
        <dbReference type="Proteomes" id="UP000322244"/>
    </source>
</evidence>
<dbReference type="SMART" id="SM01208">
    <property type="entry name" value="G5"/>
    <property type="match status" value="1"/>
</dbReference>
<dbReference type="Proteomes" id="UP000322244">
    <property type="component" value="Unassembled WGS sequence"/>
</dbReference>
<dbReference type="Gene3D" id="2.20.230.10">
    <property type="entry name" value="Resuscitation-promoting factor rpfb"/>
    <property type="match status" value="1"/>
</dbReference>
<dbReference type="InterPro" id="IPR007137">
    <property type="entry name" value="DUF348"/>
</dbReference>
<dbReference type="PROSITE" id="PS51109">
    <property type="entry name" value="G5"/>
    <property type="match status" value="1"/>
</dbReference>
<dbReference type="EMBL" id="VLNY01000002">
    <property type="protein sequence ID" value="KAA0023812.1"/>
    <property type="molecule type" value="Genomic_DNA"/>
</dbReference>
<keyword evidence="3" id="KW-0378">Hydrolase</keyword>
<evidence type="ECO:0000256" key="2">
    <source>
        <dbReference type="ARBA" id="ARBA00022729"/>
    </source>
</evidence>
<keyword evidence="6" id="KW-1185">Reference proteome</keyword>
<evidence type="ECO:0000259" key="4">
    <source>
        <dbReference type="PROSITE" id="PS51109"/>
    </source>
</evidence>
<evidence type="ECO:0000313" key="5">
    <source>
        <dbReference type="EMBL" id="KAA0023812.1"/>
    </source>
</evidence>
<gene>
    <name evidence="5" type="ORF">FOY51_04210</name>
</gene>
<dbReference type="Pfam" id="PF06737">
    <property type="entry name" value="Transglycosylas"/>
    <property type="match status" value="1"/>
</dbReference>
<dbReference type="Gene3D" id="1.10.530.10">
    <property type="match status" value="1"/>
</dbReference>
<dbReference type="PANTHER" id="PTHR39160">
    <property type="entry name" value="CELL WALL-BINDING PROTEIN YOCH"/>
    <property type="match status" value="1"/>
</dbReference>
<organism evidence="5 6">
    <name type="scientific">Antrihabitans cavernicola</name>
    <dbReference type="NCBI Taxonomy" id="2495913"/>
    <lineage>
        <taxon>Bacteria</taxon>
        <taxon>Bacillati</taxon>
        <taxon>Actinomycetota</taxon>
        <taxon>Actinomycetes</taxon>
        <taxon>Mycobacteriales</taxon>
        <taxon>Nocardiaceae</taxon>
        <taxon>Antrihabitans</taxon>
    </lineage>
</organism>
<comment type="caution">
    <text evidence="5">The sequence shown here is derived from an EMBL/GenBank/DDBJ whole genome shotgun (WGS) entry which is preliminary data.</text>
</comment>
<dbReference type="OrthoDB" id="1404170at2"/>
<dbReference type="CDD" id="cd13925">
    <property type="entry name" value="RPF"/>
    <property type="match status" value="1"/>
</dbReference>
<evidence type="ECO:0000256" key="3">
    <source>
        <dbReference type="ARBA" id="ARBA00022801"/>
    </source>
</evidence>
<feature type="domain" description="G5" evidence="4">
    <location>
        <begin position="205"/>
        <end position="285"/>
    </location>
</feature>
<dbReference type="SUPFAM" id="SSF53955">
    <property type="entry name" value="Lysozyme-like"/>
    <property type="match status" value="1"/>
</dbReference>
<dbReference type="Pfam" id="PF07501">
    <property type="entry name" value="G5"/>
    <property type="match status" value="1"/>
</dbReference>
<sequence>MQAIARINNAKSPMLYAIVAALLATLIVGGAMAVARHKTITVDVDGQKTSLSTMTGNVQGAIEDAGYSVKERDVVAPALDAAIADGDTVTLRRAREVNLSVDGQSKQVWTTALTVDEALAQWQLASDVHVNEPRTERLPLDGTALQVLTPRDVSLADGGTDPTDTRIAAPTVGDLLAAKGVPLVQADSVVPPANTPVTEGLQIVVTRNRTENRVETVPVPAPENVVQDPTMKMSQRVDENPGVPGVQDVTFAVNLVNGKEVGRKQISAVVKTPPQPKTVRVGTMPGTDVPPVQNGAIWDALAQCESTGNWHINTGNGFFGGIQFDQNTWERQGGLKYAPRADLASREEQIAIASITQERQGWGAWPACTAKLGMR</sequence>
<dbReference type="RefSeq" id="WP_149428972.1">
    <property type="nucleotide sequence ID" value="NZ_VLNY01000002.1"/>
</dbReference>
<dbReference type="InterPro" id="IPR023346">
    <property type="entry name" value="Lysozyme-like_dom_sf"/>
</dbReference>
<dbReference type="AlphaFoldDB" id="A0A5A7SF79"/>
<dbReference type="GO" id="GO:0016787">
    <property type="term" value="F:hydrolase activity"/>
    <property type="evidence" value="ECO:0007669"/>
    <property type="project" value="UniProtKB-KW"/>
</dbReference>